<evidence type="ECO:0000256" key="1">
    <source>
        <dbReference type="ARBA" id="ARBA00004394"/>
    </source>
</evidence>
<proteinExistence type="predicted"/>
<evidence type="ECO:0000313" key="8">
    <source>
        <dbReference type="Proteomes" id="UP001430356"/>
    </source>
</evidence>
<feature type="compositionally biased region" description="Low complexity" evidence="5">
    <location>
        <begin position="420"/>
        <end position="430"/>
    </location>
</feature>
<dbReference type="InterPro" id="IPR024958">
    <property type="entry name" value="GRASP_PDZ"/>
</dbReference>
<feature type="region of interest" description="Disordered" evidence="5">
    <location>
        <begin position="329"/>
        <end position="499"/>
    </location>
</feature>
<organism evidence="7 8">
    <name type="scientific">Novymonas esmeraldas</name>
    <dbReference type="NCBI Taxonomy" id="1808958"/>
    <lineage>
        <taxon>Eukaryota</taxon>
        <taxon>Discoba</taxon>
        <taxon>Euglenozoa</taxon>
        <taxon>Kinetoplastea</taxon>
        <taxon>Metakinetoplastina</taxon>
        <taxon>Trypanosomatida</taxon>
        <taxon>Trypanosomatidae</taxon>
        <taxon>Novymonas</taxon>
    </lineage>
</organism>
<gene>
    <name evidence="7" type="ORF">NESM_000197900</name>
</gene>
<evidence type="ECO:0000256" key="2">
    <source>
        <dbReference type="ARBA" id="ARBA00022737"/>
    </source>
</evidence>
<evidence type="ECO:0000256" key="3">
    <source>
        <dbReference type="ARBA" id="ARBA00023034"/>
    </source>
</evidence>
<feature type="domain" description="PDZ GRASP-type" evidence="6">
    <location>
        <begin position="46"/>
        <end position="140"/>
    </location>
</feature>
<dbReference type="InterPro" id="IPR007583">
    <property type="entry name" value="GRASP55_65"/>
</dbReference>
<evidence type="ECO:0000256" key="5">
    <source>
        <dbReference type="SAM" id="MobiDB-lite"/>
    </source>
</evidence>
<dbReference type="GO" id="GO:0000139">
    <property type="term" value="C:Golgi membrane"/>
    <property type="evidence" value="ECO:0007669"/>
    <property type="project" value="UniProtKB-SubCell"/>
</dbReference>
<dbReference type="PANTHER" id="PTHR12893:SF0">
    <property type="entry name" value="GRASP65"/>
    <property type="match status" value="1"/>
</dbReference>
<comment type="caution">
    <text evidence="7">The sequence shown here is derived from an EMBL/GenBank/DDBJ whole genome shotgun (WGS) entry which is preliminary data.</text>
</comment>
<dbReference type="Gene3D" id="2.30.42.10">
    <property type="match status" value="2"/>
</dbReference>
<evidence type="ECO:0000256" key="4">
    <source>
        <dbReference type="ARBA" id="ARBA00023136"/>
    </source>
</evidence>
<feature type="compositionally biased region" description="Pro residues" evidence="5">
    <location>
        <begin position="403"/>
        <end position="414"/>
    </location>
</feature>
<dbReference type="PANTHER" id="PTHR12893">
    <property type="entry name" value="GOLGI REASSEMBLY STACKING PROTEIN GRASP"/>
    <property type="match status" value="1"/>
</dbReference>
<protein>
    <submittedName>
        <fullName evidence="7">Golgi reassembly stacking protein (GRASP)</fullName>
    </submittedName>
</protein>
<feature type="region of interest" description="Disordered" evidence="5">
    <location>
        <begin position="298"/>
        <end position="317"/>
    </location>
</feature>
<keyword evidence="3" id="KW-0333">Golgi apparatus</keyword>
<name>A0AAW0F7N4_9TRYP</name>
<dbReference type="InterPro" id="IPR036034">
    <property type="entry name" value="PDZ_sf"/>
</dbReference>
<evidence type="ECO:0000313" key="7">
    <source>
        <dbReference type="EMBL" id="KAK7201356.1"/>
    </source>
</evidence>
<comment type="subcellular location">
    <subcellularLocation>
        <location evidence="1">Golgi apparatus membrane</location>
    </subcellularLocation>
</comment>
<keyword evidence="8" id="KW-1185">Reference proteome</keyword>
<dbReference type="PROSITE" id="PS51865">
    <property type="entry name" value="PDZ_GRASP"/>
    <property type="match status" value="1"/>
</dbReference>
<reference evidence="7 8" key="1">
    <citation type="journal article" date="2021" name="MBio">
        <title>A New Model Trypanosomatid, Novymonas esmeraldas: Genomic Perception of Its 'Candidatus Pandoraea novymonadis' Endosymbiont.</title>
        <authorList>
            <person name="Zakharova A."/>
            <person name="Saura A."/>
            <person name="Butenko A."/>
            <person name="Podesvova L."/>
            <person name="Warmusova S."/>
            <person name="Kostygov A.Y."/>
            <person name="Nenarokova A."/>
            <person name="Lukes J."/>
            <person name="Opperdoes F.R."/>
            <person name="Yurchenko V."/>
        </authorList>
    </citation>
    <scope>NUCLEOTIDE SEQUENCE [LARGE SCALE GENOMIC DNA]</scope>
    <source>
        <strain evidence="7 8">E262AT.01</strain>
    </source>
</reference>
<sequence length="499" mass="52704">MGQDNSRAETGSPAQGGAAGAALRQPAAGVAGAAPSAAVLPLAGVEGFQVVRLLPYSPAHKAGLVPFFDIITALDHVLIGSEGRPAMQFFKSYVANHRDEPVCFTVFNLHIRAYRDVHCIPSDEWGGGGLLGCSIEWTRAEPCPERCVHVVDVLEGSPAAHSRELKANRDYIIGMQTAQEPLITLIKDQRDFYSRLEAWHDEQRWTLERNQRFPSEAVEVPHVLLLLVYNSENNTVKEVAVEMGTHPDAALGMSVATGLLHIIPSAATSAEIAAGASLPVMNKFVSVGASLVMPSPAPLETAAPQPPHHTTSSSADYGVHRVVAKVPTEPTAHPHESPVDSHQQTFPPVPPPQQHAEVAAPHHKPPSEPHGAASPPLPPPPLLNPFADEAPSADAVLEGRTALPPPPQLLPSPPQVAQRGSSTGAAVSSTPSPPSGAAPPQVNGTPYPPTASTPRVPTPPPLVQQRLHPSVLPTFSSQRMPPPLHFPVFPHGAAKRTAA</sequence>
<keyword evidence="4" id="KW-0472">Membrane</keyword>
<dbReference type="Pfam" id="PF04495">
    <property type="entry name" value="GRASP55_65"/>
    <property type="match status" value="1"/>
</dbReference>
<dbReference type="AlphaFoldDB" id="A0AAW0F7N4"/>
<dbReference type="PRINTS" id="PR01217">
    <property type="entry name" value="PRICHEXTENSN"/>
</dbReference>
<dbReference type="EMBL" id="JAECZO010000014">
    <property type="protein sequence ID" value="KAK7201356.1"/>
    <property type="molecule type" value="Genomic_DNA"/>
</dbReference>
<feature type="compositionally biased region" description="Pro residues" evidence="5">
    <location>
        <begin position="446"/>
        <end position="462"/>
    </location>
</feature>
<keyword evidence="2" id="KW-0677">Repeat</keyword>
<dbReference type="Proteomes" id="UP001430356">
    <property type="component" value="Unassembled WGS sequence"/>
</dbReference>
<dbReference type="GO" id="GO:0007030">
    <property type="term" value="P:Golgi organization"/>
    <property type="evidence" value="ECO:0007669"/>
    <property type="project" value="TreeGrafter"/>
</dbReference>
<evidence type="ECO:0000259" key="6">
    <source>
        <dbReference type="PROSITE" id="PS51865"/>
    </source>
</evidence>
<accession>A0AAW0F7N4</accession>